<evidence type="ECO:0000256" key="1">
    <source>
        <dbReference type="SAM" id="MobiDB-lite"/>
    </source>
</evidence>
<organism evidence="2 3">
    <name type="scientific">Suillus luteus UH-Slu-Lm8-n1</name>
    <dbReference type="NCBI Taxonomy" id="930992"/>
    <lineage>
        <taxon>Eukaryota</taxon>
        <taxon>Fungi</taxon>
        <taxon>Dikarya</taxon>
        <taxon>Basidiomycota</taxon>
        <taxon>Agaricomycotina</taxon>
        <taxon>Agaricomycetes</taxon>
        <taxon>Agaricomycetidae</taxon>
        <taxon>Boletales</taxon>
        <taxon>Suillineae</taxon>
        <taxon>Suillaceae</taxon>
        <taxon>Suillus</taxon>
    </lineage>
</organism>
<protein>
    <submittedName>
        <fullName evidence="2">Uncharacterized protein</fullName>
    </submittedName>
</protein>
<feature type="compositionally biased region" description="Acidic residues" evidence="1">
    <location>
        <begin position="1113"/>
        <end position="1140"/>
    </location>
</feature>
<dbReference type="InterPro" id="IPR041078">
    <property type="entry name" value="Plavaka"/>
</dbReference>
<dbReference type="HOGENOM" id="CLU_002498_0_0_1"/>
<dbReference type="EMBL" id="KN835560">
    <property type="protein sequence ID" value="KIK36103.1"/>
    <property type="molecule type" value="Genomic_DNA"/>
</dbReference>
<accession>A0A0D0AW56</accession>
<feature type="region of interest" description="Disordered" evidence="1">
    <location>
        <begin position="1113"/>
        <end position="1146"/>
    </location>
</feature>
<dbReference type="OrthoDB" id="3208495at2759"/>
<dbReference type="InParanoid" id="A0A0D0AW56"/>
<dbReference type="Proteomes" id="UP000054485">
    <property type="component" value="Unassembled WGS sequence"/>
</dbReference>
<evidence type="ECO:0000313" key="2">
    <source>
        <dbReference type="EMBL" id="KIK36103.1"/>
    </source>
</evidence>
<dbReference type="Pfam" id="PF18759">
    <property type="entry name" value="Plavaka"/>
    <property type="match status" value="1"/>
</dbReference>
<evidence type="ECO:0000313" key="3">
    <source>
        <dbReference type="Proteomes" id="UP000054485"/>
    </source>
</evidence>
<feature type="region of interest" description="Disordered" evidence="1">
    <location>
        <begin position="717"/>
        <end position="749"/>
    </location>
</feature>
<proteinExistence type="predicted"/>
<name>A0A0D0AW56_9AGAM</name>
<sequence length="1169" mass="133711">MSSVKELLSRRKKPRILHDVIGPEGFVELNIAVSISHLVSGEVEASTASQHPEVPIVPLVLPSIDVTGGDATLGYEGEHIDEEDQIDEGDVTSLAQRRPRRQNRQLPMRFRDVLPQPPPTVPLEVRERLLASVGSLISPDRPASPVRDAFRTPPNIFGLVRQYFTSKVPSHDPEEYVNRMYLPPPPATRSITPIPTARPLSLILGGSSFNATDVGSTGWKKINSQLGSNEYDGGDGEEWEDEDAGWKRTAVSIQVPYSRTTEIPGPWLHEFAHLYHRSLVAVLREKLANARDDKLFHYEPYQLRWAPPHLDGEVSIYGDLYTSAAFHEAYSDLQESPGEPACDLPRVIAALMFWSDAMQLTSFGNVKLWPTYMYFGNESKYRRCKPSCNLSNHVAYFETLPDSFKDFAGAKGINSDCATHCHREFFHQQWKILLDSEFLEAYEHGIVILCCDGIQRRFYPRIFTYSADYPEKVLVATVRNLGGCPCPHCLIPKERIQNMGMPRDRTQRVTLGRDDERRRVMNYGVGSAPVEHILKSQSWVPTSNAFSDRLSRLGFIIFHALVVDLLHEFEIGVWKMLFKHLLRILLAHDKSLINTLDQRYRQIPTFGSATIRKFSANSSEMKRMAARNFEDLLQCSIPVFDRLLPEPHNSTVLQLLFIMAHWHGLAKLRMHSDPTLEIMDEVTTAVGYQFRCFKATVCSAYETHELPQEVEARTRCDTKRVAKQQGGQNEKQRAPLIEPESKKPGKSSRRLKVFNFQTYKFHALGDYVSTIRRYGTSDSYSTKPGELEHRSPKTRYCRTDRRTFVKQLTRIERRQTRIRRIGDRITPRPHPEIAEIARSPHAHHHIGLTQKFPVHIGSYLRDHAGDPAINNFVPKLKAHILRRFNQSQDLPGTGEETNINSIILKDDRMYHHNTARFNYTTYNVRRSQDVINPRTSHCNIMVLSADDDDIRRQGHRYIYGKVLGVYHVNVIFVGSGMVDYTPLRVEFLWVRWYTPIGNFAAWETSTLDRLSFPRMLNEFSFDFLDPADVLRGSHIIPSFANGKKHSNGLGVSACAGDKDDWRQYYVNRFVDRDMLMRFHFGLGVGHVYSHYRPTQSVPKAAAHAALTHDFEDLGQTDEVEDQEDSEDDGEDDSTQGESDVEQWFGSSNESLIDQFNEMYDSDVELDYEN</sequence>
<dbReference type="STRING" id="930992.A0A0D0AW56"/>
<keyword evidence="3" id="KW-1185">Reference proteome</keyword>
<reference evidence="2 3" key="1">
    <citation type="submission" date="2014-04" db="EMBL/GenBank/DDBJ databases">
        <authorList>
            <consortium name="DOE Joint Genome Institute"/>
            <person name="Kuo A."/>
            <person name="Ruytinx J."/>
            <person name="Rineau F."/>
            <person name="Colpaert J."/>
            <person name="Kohler A."/>
            <person name="Nagy L.G."/>
            <person name="Floudas D."/>
            <person name="Copeland A."/>
            <person name="Barry K.W."/>
            <person name="Cichocki N."/>
            <person name="Veneault-Fourrey C."/>
            <person name="LaButti K."/>
            <person name="Lindquist E.A."/>
            <person name="Lipzen A."/>
            <person name="Lundell T."/>
            <person name="Morin E."/>
            <person name="Murat C."/>
            <person name="Sun H."/>
            <person name="Tunlid A."/>
            <person name="Henrissat B."/>
            <person name="Grigoriev I.V."/>
            <person name="Hibbett D.S."/>
            <person name="Martin F."/>
            <person name="Nordberg H.P."/>
            <person name="Cantor M.N."/>
            <person name="Hua S.X."/>
        </authorList>
    </citation>
    <scope>NUCLEOTIDE SEQUENCE [LARGE SCALE GENOMIC DNA]</scope>
    <source>
        <strain evidence="2 3">UH-Slu-Lm8-n1</strain>
    </source>
</reference>
<dbReference type="AlphaFoldDB" id="A0A0D0AW56"/>
<gene>
    <name evidence="2" type="ORF">CY34DRAFT_16611</name>
</gene>
<reference evidence="3" key="2">
    <citation type="submission" date="2015-01" db="EMBL/GenBank/DDBJ databases">
        <title>Evolutionary Origins and Diversification of the Mycorrhizal Mutualists.</title>
        <authorList>
            <consortium name="DOE Joint Genome Institute"/>
            <consortium name="Mycorrhizal Genomics Consortium"/>
            <person name="Kohler A."/>
            <person name="Kuo A."/>
            <person name="Nagy L.G."/>
            <person name="Floudas D."/>
            <person name="Copeland A."/>
            <person name="Barry K.W."/>
            <person name="Cichocki N."/>
            <person name="Veneault-Fourrey C."/>
            <person name="LaButti K."/>
            <person name="Lindquist E.A."/>
            <person name="Lipzen A."/>
            <person name="Lundell T."/>
            <person name="Morin E."/>
            <person name="Murat C."/>
            <person name="Riley R."/>
            <person name="Ohm R."/>
            <person name="Sun H."/>
            <person name="Tunlid A."/>
            <person name="Henrissat B."/>
            <person name="Grigoriev I.V."/>
            <person name="Hibbett D.S."/>
            <person name="Martin F."/>
        </authorList>
    </citation>
    <scope>NUCLEOTIDE SEQUENCE [LARGE SCALE GENOMIC DNA]</scope>
    <source>
        <strain evidence="3">UH-Slu-Lm8-n1</strain>
    </source>
</reference>